<reference evidence="2" key="1">
    <citation type="journal article" date="2014" name="Int. J. Syst. Evol. Microbiol.">
        <title>Complete genome of a new Firmicutes species belonging to the dominant human colonic microbiota ('Ruminococcus bicirculans') reveals two chromosomes and a selective capacity to utilize plant glucans.</title>
        <authorList>
            <consortium name="NISC Comparative Sequencing Program"/>
            <person name="Wegmann U."/>
            <person name="Louis P."/>
            <person name="Goesmann A."/>
            <person name="Henrissat B."/>
            <person name="Duncan S.H."/>
            <person name="Flint H.J."/>
        </authorList>
    </citation>
    <scope>NUCLEOTIDE SEQUENCE</scope>
    <source>
        <strain evidence="2">NBRC 107715</strain>
    </source>
</reference>
<organism evidence="1 3">
    <name type="scientific">Methylobacterium oxalidis</name>
    <dbReference type="NCBI Taxonomy" id="944322"/>
    <lineage>
        <taxon>Bacteria</taxon>
        <taxon>Pseudomonadati</taxon>
        <taxon>Pseudomonadota</taxon>
        <taxon>Alphaproteobacteria</taxon>
        <taxon>Hyphomicrobiales</taxon>
        <taxon>Methylobacteriaceae</taxon>
        <taxon>Methylobacterium</taxon>
    </lineage>
</organism>
<name>A0A512J3D6_9HYPH</name>
<dbReference type="Proteomes" id="UP001156856">
    <property type="component" value="Unassembled WGS sequence"/>
</dbReference>
<reference evidence="2" key="4">
    <citation type="submission" date="2023-01" db="EMBL/GenBank/DDBJ databases">
        <title>Draft genome sequence of Methylobacterium oxalidis strain NBRC 107715.</title>
        <authorList>
            <person name="Sun Q."/>
            <person name="Mori K."/>
        </authorList>
    </citation>
    <scope>NUCLEOTIDE SEQUENCE</scope>
    <source>
        <strain evidence="2">NBRC 107715</strain>
    </source>
</reference>
<sequence>MQKIRVQTARNGTHAVTHGKEIVVAGLSPDDAQNYAAFLRAAERIRQTQRLPR</sequence>
<reference evidence="1 3" key="3">
    <citation type="submission" date="2019-07" db="EMBL/GenBank/DDBJ databases">
        <title>Whole genome shotgun sequence of Methylobacterium oxalidis NBRC 107715.</title>
        <authorList>
            <person name="Hosoyama A."/>
            <person name="Uohara A."/>
            <person name="Ohji S."/>
            <person name="Ichikawa N."/>
        </authorList>
    </citation>
    <scope>NUCLEOTIDE SEQUENCE [LARGE SCALE GENOMIC DNA]</scope>
    <source>
        <strain evidence="1 3">NBRC 107715</strain>
    </source>
</reference>
<keyword evidence="4" id="KW-1185">Reference proteome</keyword>
<dbReference type="AlphaFoldDB" id="A0A512J3D6"/>
<accession>A0A512J3D6</accession>
<evidence type="ECO:0000313" key="1">
    <source>
        <dbReference type="EMBL" id="GEP04451.1"/>
    </source>
</evidence>
<dbReference type="EMBL" id="BSPK01000017">
    <property type="protein sequence ID" value="GLS62823.1"/>
    <property type="molecule type" value="Genomic_DNA"/>
</dbReference>
<protein>
    <submittedName>
        <fullName evidence="1">Uncharacterized protein</fullName>
    </submittedName>
</protein>
<comment type="caution">
    <text evidence="1">The sequence shown here is derived from an EMBL/GenBank/DDBJ whole genome shotgun (WGS) entry which is preliminary data.</text>
</comment>
<evidence type="ECO:0000313" key="4">
    <source>
        <dbReference type="Proteomes" id="UP001156856"/>
    </source>
</evidence>
<reference evidence="4" key="2">
    <citation type="journal article" date="2019" name="Int. J. Syst. Evol. Microbiol.">
        <title>The Global Catalogue of Microorganisms (GCM) 10K type strain sequencing project: providing services to taxonomists for standard genome sequencing and annotation.</title>
        <authorList>
            <consortium name="The Broad Institute Genomics Platform"/>
            <consortium name="The Broad Institute Genome Sequencing Center for Infectious Disease"/>
            <person name="Wu L."/>
            <person name="Ma J."/>
        </authorList>
    </citation>
    <scope>NUCLEOTIDE SEQUENCE [LARGE SCALE GENOMIC DNA]</scope>
    <source>
        <strain evidence="4">NBRC 107715</strain>
    </source>
</reference>
<proteinExistence type="predicted"/>
<dbReference type="EMBL" id="BJZU01000045">
    <property type="protein sequence ID" value="GEP04451.1"/>
    <property type="molecule type" value="Genomic_DNA"/>
</dbReference>
<evidence type="ECO:0000313" key="3">
    <source>
        <dbReference type="Proteomes" id="UP000321960"/>
    </source>
</evidence>
<dbReference type="Proteomes" id="UP000321960">
    <property type="component" value="Unassembled WGS sequence"/>
</dbReference>
<dbReference type="RefSeq" id="WP_170267841.1">
    <property type="nucleotide sequence ID" value="NZ_BJZU01000045.1"/>
</dbReference>
<evidence type="ECO:0000313" key="2">
    <source>
        <dbReference type="EMBL" id="GLS62823.1"/>
    </source>
</evidence>
<gene>
    <name evidence="2" type="ORF">GCM10007888_12040</name>
    <name evidence="1" type="ORF">MOX02_24890</name>
</gene>